<keyword evidence="9" id="KW-1185">Reference proteome</keyword>
<dbReference type="InterPro" id="IPR039361">
    <property type="entry name" value="Cyclin"/>
</dbReference>
<evidence type="ECO:0000313" key="8">
    <source>
        <dbReference type="EMBL" id="GMI77566.1"/>
    </source>
</evidence>
<feature type="domain" description="Cyclin C-terminal" evidence="7">
    <location>
        <begin position="153"/>
        <end position="279"/>
    </location>
</feature>
<dbReference type="InterPro" id="IPR004367">
    <property type="entry name" value="Cyclin_C-dom"/>
</dbReference>
<evidence type="ECO:0000256" key="1">
    <source>
        <dbReference type="ARBA" id="ARBA00009065"/>
    </source>
</evidence>
<keyword evidence="2" id="KW-0132">Cell division</keyword>
<dbReference type="OrthoDB" id="306099at2759"/>
<evidence type="ECO:0000259" key="7">
    <source>
        <dbReference type="SMART" id="SM01332"/>
    </source>
</evidence>
<name>A0A9W7HHM9_HIBTR</name>
<dbReference type="GO" id="GO:0051301">
    <property type="term" value="P:cell division"/>
    <property type="evidence" value="ECO:0007669"/>
    <property type="project" value="UniProtKB-KW"/>
</dbReference>
<dbReference type="SUPFAM" id="SSF47954">
    <property type="entry name" value="Cyclin-like"/>
    <property type="match status" value="2"/>
</dbReference>
<evidence type="ECO:0000256" key="2">
    <source>
        <dbReference type="ARBA" id="ARBA00022618"/>
    </source>
</evidence>
<feature type="domain" description="Cyclin-like" evidence="6">
    <location>
        <begin position="58"/>
        <end position="144"/>
    </location>
</feature>
<organism evidence="8 9">
    <name type="scientific">Hibiscus trionum</name>
    <name type="common">Flower of an hour</name>
    <dbReference type="NCBI Taxonomy" id="183268"/>
    <lineage>
        <taxon>Eukaryota</taxon>
        <taxon>Viridiplantae</taxon>
        <taxon>Streptophyta</taxon>
        <taxon>Embryophyta</taxon>
        <taxon>Tracheophyta</taxon>
        <taxon>Spermatophyta</taxon>
        <taxon>Magnoliopsida</taxon>
        <taxon>eudicotyledons</taxon>
        <taxon>Gunneridae</taxon>
        <taxon>Pentapetalae</taxon>
        <taxon>rosids</taxon>
        <taxon>malvids</taxon>
        <taxon>Malvales</taxon>
        <taxon>Malvaceae</taxon>
        <taxon>Malvoideae</taxon>
        <taxon>Hibiscus</taxon>
    </lineage>
</organism>
<keyword evidence="3 5" id="KW-0195">Cyclin</keyword>
<evidence type="ECO:0000259" key="6">
    <source>
        <dbReference type="SMART" id="SM00385"/>
    </source>
</evidence>
<dbReference type="SMART" id="SM00385">
    <property type="entry name" value="CYCLIN"/>
    <property type="match status" value="1"/>
</dbReference>
<proteinExistence type="inferred from homology"/>
<accession>A0A9W7HHM9</accession>
<sequence>MDYFDNLEDPFTSLEHHHQSDTISAVFSSESDHMPCLNYLQCLKTSDFYASFRQEACSLIFQAHVSCNLDPYTPYLAVTYMDRFISRQDIPQGNPWVLRLLVIACISLAAKMKNIHVCYSNFQREEGLIFDASAIQRMELLILDALDWRMRSITPFSFIGFFVSLFGLKDPPLIQALKDRATHLIFQARNEIELLEFKPSTIAASALLVASHELFPLQFTSFETSILSCEYMNKENVLKCFNAMLEMVVNEKNESIVDTVSSLSTRTPTSVLDCQCTKSETESTTSTGTMAAAIATVSEKKDIKRSRKLIGFCCESKRVKISQIQPCG</sequence>
<dbReference type="InterPro" id="IPR006671">
    <property type="entry name" value="Cyclin_N"/>
</dbReference>
<dbReference type="AlphaFoldDB" id="A0A9W7HHM9"/>
<dbReference type="FunFam" id="1.10.472.10:FF:000060">
    <property type="entry name" value="D6-type cyclin"/>
    <property type="match status" value="1"/>
</dbReference>
<comment type="similarity">
    <text evidence="1">Belongs to the cyclin family. Cyclin D subfamily.</text>
</comment>
<dbReference type="InterPro" id="IPR013763">
    <property type="entry name" value="Cyclin-like_dom"/>
</dbReference>
<dbReference type="Pfam" id="PF02984">
    <property type="entry name" value="Cyclin_C"/>
    <property type="match status" value="1"/>
</dbReference>
<protein>
    <submittedName>
        <fullName evidence="8">Cyclin D61</fullName>
    </submittedName>
</protein>
<dbReference type="FunFam" id="1.10.472.10:FF:000040">
    <property type="entry name" value="D6-type cyclin"/>
    <property type="match status" value="1"/>
</dbReference>
<gene>
    <name evidence="8" type="ORF">HRI_001425900</name>
</gene>
<dbReference type="EMBL" id="BSYR01000014">
    <property type="protein sequence ID" value="GMI77566.1"/>
    <property type="molecule type" value="Genomic_DNA"/>
</dbReference>
<dbReference type="CDD" id="cd20544">
    <property type="entry name" value="CYCLIN_AtCycD-like_rpt2"/>
    <property type="match status" value="1"/>
</dbReference>
<evidence type="ECO:0000313" key="9">
    <source>
        <dbReference type="Proteomes" id="UP001165190"/>
    </source>
</evidence>
<keyword evidence="4" id="KW-0131">Cell cycle</keyword>
<dbReference type="Proteomes" id="UP001165190">
    <property type="component" value="Unassembled WGS sequence"/>
</dbReference>
<dbReference type="Gene3D" id="1.10.472.10">
    <property type="entry name" value="Cyclin-like"/>
    <property type="match status" value="2"/>
</dbReference>
<dbReference type="InterPro" id="IPR036915">
    <property type="entry name" value="Cyclin-like_sf"/>
</dbReference>
<evidence type="ECO:0000256" key="4">
    <source>
        <dbReference type="ARBA" id="ARBA00023306"/>
    </source>
</evidence>
<dbReference type="PANTHER" id="PTHR10177">
    <property type="entry name" value="CYCLINS"/>
    <property type="match status" value="1"/>
</dbReference>
<dbReference type="SMART" id="SM01332">
    <property type="entry name" value="Cyclin_C"/>
    <property type="match status" value="1"/>
</dbReference>
<evidence type="ECO:0000256" key="3">
    <source>
        <dbReference type="ARBA" id="ARBA00023127"/>
    </source>
</evidence>
<reference evidence="8" key="1">
    <citation type="submission" date="2023-05" db="EMBL/GenBank/DDBJ databases">
        <title>Genome and transcriptome analyses reveal genes involved in the formation of fine ridges on petal epidermal cells in Hibiscus trionum.</title>
        <authorList>
            <person name="Koshimizu S."/>
            <person name="Masuda S."/>
            <person name="Ishii T."/>
            <person name="Shirasu K."/>
            <person name="Hoshino A."/>
            <person name="Arita M."/>
        </authorList>
    </citation>
    <scope>NUCLEOTIDE SEQUENCE</scope>
    <source>
        <strain evidence="8">Hamamatsu line</strain>
    </source>
</reference>
<comment type="caution">
    <text evidence="8">The sequence shown here is derived from an EMBL/GenBank/DDBJ whole genome shotgun (WGS) entry which is preliminary data.</text>
</comment>
<dbReference type="Pfam" id="PF00134">
    <property type="entry name" value="Cyclin_N"/>
    <property type="match status" value="1"/>
</dbReference>
<evidence type="ECO:0000256" key="5">
    <source>
        <dbReference type="RuleBase" id="RU000383"/>
    </source>
</evidence>